<dbReference type="PANTHER" id="PTHR23517:SF13">
    <property type="entry name" value="MAJOR FACILITATOR SUPERFAMILY MFS_1"/>
    <property type="match status" value="1"/>
</dbReference>
<dbReference type="InterPro" id="IPR020846">
    <property type="entry name" value="MFS_dom"/>
</dbReference>
<dbReference type="Pfam" id="PF07690">
    <property type="entry name" value="MFS_1"/>
    <property type="match status" value="1"/>
</dbReference>
<proteinExistence type="predicted"/>
<feature type="domain" description="Major facilitator superfamily (MFS) profile" evidence="8">
    <location>
        <begin position="1"/>
        <end position="386"/>
    </location>
</feature>
<dbReference type="RefSeq" id="WP_020376194.1">
    <property type="nucleotide sequence ID" value="NZ_FWWY01000001.1"/>
</dbReference>
<evidence type="ECO:0000259" key="8">
    <source>
        <dbReference type="PROSITE" id="PS50850"/>
    </source>
</evidence>
<dbReference type="InterPro" id="IPR011701">
    <property type="entry name" value="MFS"/>
</dbReference>
<accession>A0A1W1WIQ4</accession>
<feature type="transmembrane region" description="Helical" evidence="7">
    <location>
        <begin position="268"/>
        <end position="287"/>
    </location>
</feature>
<feature type="transmembrane region" description="Helical" evidence="7">
    <location>
        <begin position="293"/>
        <end position="314"/>
    </location>
</feature>
<keyword evidence="4 7" id="KW-0812">Transmembrane</keyword>
<dbReference type="GO" id="GO:0022857">
    <property type="term" value="F:transmembrane transporter activity"/>
    <property type="evidence" value="ECO:0007669"/>
    <property type="project" value="InterPro"/>
</dbReference>
<evidence type="ECO:0000256" key="7">
    <source>
        <dbReference type="SAM" id="Phobius"/>
    </source>
</evidence>
<dbReference type="Gene3D" id="1.20.1250.20">
    <property type="entry name" value="MFS general substrate transporter like domains"/>
    <property type="match status" value="1"/>
</dbReference>
<evidence type="ECO:0000256" key="1">
    <source>
        <dbReference type="ARBA" id="ARBA00004651"/>
    </source>
</evidence>
<evidence type="ECO:0000256" key="4">
    <source>
        <dbReference type="ARBA" id="ARBA00022692"/>
    </source>
</evidence>
<evidence type="ECO:0000256" key="6">
    <source>
        <dbReference type="ARBA" id="ARBA00023136"/>
    </source>
</evidence>
<name>A0A1W1WIQ4_SULTA</name>
<reference evidence="10" key="1">
    <citation type="submission" date="2017-04" db="EMBL/GenBank/DDBJ databases">
        <authorList>
            <person name="Varghese N."/>
            <person name="Submissions S."/>
        </authorList>
    </citation>
    <scope>NUCLEOTIDE SEQUENCE [LARGE SCALE GENOMIC DNA]</scope>
    <source>
        <strain evidence="10">DSM 9293</strain>
    </source>
</reference>
<dbReference type="PROSITE" id="PS50850">
    <property type="entry name" value="MFS"/>
    <property type="match status" value="1"/>
</dbReference>
<dbReference type="AlphaFoldDB" id="A0A1W1WIQ4"/>
<dbReference type="PANTHER" id="PTHR23517">
    <property type="entry name" value="RESISTANCE PROTEIN MDTM, PUTATIVE-RELATED-RELATED"/>
    <property type="match status" value="1"/>
</dbReference>
<feature type="transmembrane region" description="Helical" evidence="7">
    <location>
        <begin position="364"/>
        <end position="383"/>
    </location>
</feature>
<evidence type="ECO:0000256" key="2">
    <source>
        <dbReference type="ARBA" id="ARBA00022448"/>
    </source>
</evidence>
<dbReference type="OrthoDB" id="9793283at2"/>
<dbReference type="EMBL" id="FWWY01000001">
    <property type="protein sequence ID" value="SMC05613.1"/>
    <property type="molecule type" value="Genomic_DNA"/>
</dbReference>
<dbReference type="GO" id="GO:0005886">
    <property type="term" value="C:plasma membrane"/>
    <property type="evidence" value="ECO:0007669"/>
    <property type="project" value="UniProtKB-SubCell"/>
</dbReference>
<feature type="transmembrane region" description="Helical" evidence="7">
    <location>
        <begin position="161"/>
        <end position="181"/>
    </location>
</feature>
<evidence type="ECO:0000313" key="9">
    <source>
        <dbReference type="EMBL" id="SMC05613.1"/>
    </source>
</evidence>
<feature type="transmembrane region" description="Helical" evidence="7">
    <location>
        <begin position="73"/>
        <end position="96"/>
    </location>
</feature>
<evidence type="ECO:0000256" key="3">
    <source>
        <dbReference type="ARBA" id="ARBA00022475"/>
    </source>
</evidence>
<dbReference type="Proteomes" id="UP000192660">
    <property type="component" value="Unassembled WGS sequence"/>
</dbReference>
<feature type="transmembrane region" description="Helical" evidence="7">
    <location>
        <begin position="335"/>
        <end position="358"/>
    </location>
</feature>
<feature type="transmembrane region" description="Helical" evidence="7">
    <location>
        <begin position="7"/>
        <end position="24"/>
    </location>
</feature>
<evidence type="ECO:0000313" key="10">
    <source>
        <dbReference type="Proteomes" id="UP000192660"/>
    </source>
</evidence>
<feature type="transmembrane region" description="Helical" evidence="7">
    <location>
        <begin position="206"/>
        <end position="229"/>
    </location>
</feature>
<keyword evidence="2" id="KW-0813">Transport</keyword>
<keyword evidence="6 7" id="KW-0472">Membrane</keyword>
<dbReference type="InterPro" id="IPR050171">
    <property type="entry name" value="MFS_Transporters"/>
</dbReference>
<keyword evidence="3" id="KW-1003">Cell membrane</keyword>
<comment type="subcellular location">
    <subcellularLocation>
        <location evidence="1">Cell membrane</location>
        <topology evidence="1">Multi-pass membrane protein</topology>
    </subcellularLocation>
</comment>
<feature type="transmembrane region" description="Helical" evidence="7">
    <location>
        <begin position="132"/>
        <end position="155"/>
    </location>
</feature>
<dbReference type="SUPFAM" id="SSF103473">
    <property type="entry name" value="MFS general substrate transporter"/>
    <property type="match status" value="1"/>
</dbReference>
<evidence type="ECO:0000256" key="5">
    <source>
        <dbReference type="ARBA" id="ARBA00022989"/>
    </source>
</evidence>
<organism evidence="9 10">
    <name type="scientific">Sulfobacillus thermosulfidooxidans (strain DSM 9293 / VKM B-1269 / AT-1)</name>
    <dbReference type="NCBI Taxonomy" id="929705"/>
    <lineage>
        <taxon>Bacteria</taxon>
        <taxon>Bacillati</taxon>
        <taxon>Bacillota</taxon>
        <taxon>Clostridia</taxon>
        <taxon>Eubacteriales</taxon>
        <taxon>Clostridiales Family XVII. Incertae Sedis</taxon>
        <taxon>Sulfobacillus</taxon>
    </lineage>
</organism>
<feature type="transmembrane region" description="Helical" evidence="7">
    <location>
        <begin position="36"/>
        <end position="61"/>
    </location>
</feature>
<dbReference type="InterPro" id="IPR036259">
    <property type="entry name" value="MFS_trans_sf"/>
</dbReference>
<feature type="transmembrane region" description="Helical" evidence="7">
    <location>
        <begin position="241"/>
        <end position="261"/>
    </location>
</feature>
<keyword evidence="5 7" id="KW-1133">Transmembrane helix</keyword>
<keyword evidence="10" id="KW-1185">Reference proteome</keyword>
<protein>
    <submittedName>
        <fullName evidence="9">Predicted arabinose efflux permease, MFS family</fullName>
    </submittedName>
</protein>
<feature type="transmembrane region" description="Helical" evidence="7">
    <location>
        <begin position="102"/>
        <end position="120"/>
    </location>
</feature>
<gene>
    <name evidence="9" type="ORF">SAMN00768000_2345</name>
</gene>
<sequence>MNHPHREFGIVGFVLAWVMVGANVPDPLYAVYAARWHFGTATITAIFAVYVAFLIPTLLVGGQWSDQRGRKPVITAGLGLALVGALAFLGAQGAAWLFLARAAQGAGAGLISGAATAHLAELEGPRGRASLVATLATGGGTAIGPLLGGLLAQYGPEPLRLAYLIVVVGLVGGGLAFVLHVRETRSRASETLHWIWPRIPSGIRPIFWLAGGTAFAVWSVTAFFMSLAPSYVTGLLHVSNWAVAGSVVFLMLASASITQLLTRVMDPTVAMSVGLVMIVMAVGGIVLAVPAHALWMVLVSTVVAGVGQGTAFLGSMATVTRIAPSDVKGQVMSSFYVVIYCGVGAPVLGIGLAAQQVGLYDAMLYYWAFIAIVALAVLGGLWARRHWVATLRNP</sequence>